<dbReference type="Proteomes" id="UP000095342">
    <property type="component" value="Chromosome"/>
</dbReference>
<comment type="similarity">
    <text evidence="2">Belongs to the OmpP1/FadL family.</text>
</comment>
<reference evidence="9 10" key="1">
    <citation type="submission" date="2016-09" db="EMBL/GenBank/DDBJ databases">
        <title>Acidihalobacter prosperus V6 (DSM14174).</title>
        <authorList>
            <person name="Khaleque H.N."/>
            <person name="Ramsay J.P."/>
            <person name="Murphy R.J.T."/>
            <person name="Kaksonen A.H."/>
            <person name="Boxall N.J."/>
            <person name="Watkin E.L.J."/>
        </authorList>
    </citation>
    <scope>NUCLEOTIDE SEQUENCE [LARGE SCALE GENOMIC DNA]</scope>
    <source>
        <strain evidence="9 10">V6</strain>
    </source>
</reference>
<dbReference type="InterPro" id="IPR005017">
    <property type="entry name" value="OMPP1/FadL/TodX"/>
</dbReference>
<gene>
    <name evidence="9" type="ORF">BJI67_15375</name>
</gene>
<feature type="signal peptide" evidence="8">
    <location>
        <begin position="1"/>
        <end position="27"/>
    </location>
</feature>
<keyword evidence="3" id="KW-1134">Transmembrane beta strand</keyword>
<dbReference type="PANTHER" id="PTHR35093">
    <property type="entry name" value="OUTER MEMBRANE PROTEIN NMB0088-RELATED"/>
    <property type="match status" value="1"/>
</dbReference>
<evidence type="ECO:0000256" key="6">
    <source>
        <dbReference type="ARBA" id="ARBA00023136"/>
    </source>
</evidence>
<evidence type="ECO:0000256" key="1">
    <source>
        <dbReference type="ARBA" id="ARBA00004571"/>
    </source>
</evidence>
<name>A0A1D8KBC0_9GAMM</name>
<proteinExistence type="inferred from homology"/>
<evidence type="ECO:0000256" key="8">
    <source>
        <dbReference type="SAM" id="SignalP"/>
    </source>
</evidence>
<evidence type="ECO:0000256" key="3">
    <source>
        <dbReference type="ARBA" id="ARBA00022452"/>
    </source>
</evidence>
<dbReference type="GO" id="GO:0015483">
    <property type="term" value="F:long-chain fatty acid transporting porin activity"/>
    <property type="evidence" value="ECO:0007669"/>
    <property type="project" value="TreeGrafter"/>
</dbReference>
<keyword evidence="4" id="KW-0812">Transmembrane</keyword>
<evidence type="ECO:0000256" key="7">
    <source>
        <dbReference type="ARBA" id="ARBA00023237"/>
    </source>
</evidence>
<organism evidence="9 10">
    <name type="scientific">Acidihalobacter aeolianus</name>
    <dbReference type="NCBI Taxonomy" id="2792603"/>
    <lineage>
        <taxon>Bacteria</taxon>
        <taxon>Pseudomonadati</taxon>
        <taxon>Pseudomonadota</taxon>
        <taxon>Gammaproteobacteria</taxon>
        <taxon>Chromatiales</taxon>
        <taxon>Ectothiorhodospiraceae</taxon>
        <taxon>Acidihalobacter</taxon>
    </lineage>
</organism>
<dbReference type="PANTHER" id="PTHR35093:SF3">
    <property type="entry name" value="LONG-CHAIN FATTY ACID TRANSPORT PROTEIN"/>
    <property type="match status" value="1"/>
</dbReference>
<comment type="subcellular location">
    <subcellularLocation>
        <location evidence="1">Cell outer membrane</location>
        <topology evidence="1">Multi-pass membrane protein</topology>
    </subcellularLocation>
</comment>
<dbReference type="GO" id="GO:0009279">
    <property type="term" value="C:cell outer membrane"/>
    <property type="evidence" value="ECO:0007669"/>
    <property type="project" value="UniProtKB-SubCell"/>
</dbReference>
<dbReference type="Pfam" id="PF03349">
    <property type="entry name" value="Toluene_X"/>
    <property type="match status" value="1"/>
</dbReference>
<keyword evidence="5 8" id="KW-0732">Signal</keyword>
<evidence type="ECO:0008006" key="11">
    <source>
        <dbReference type="Google" id="ProtNLM"/>
    </source>
</evidence>
<feature type="chain" id="PRO_5009109884" description="Transporter" evidence="8">
    <location>
        <begin position="28"/>
        <end position="456"/>
    </location>
</feature>
<dbReference type="AlphaFoldDB" id="A0A1D8KBC0"/>
<evidence type="ECO:0000256" key="4">
    <source>
        <dbReference type="ARBA" id="ARBA00022692"/>
    </source>
</evidence>
<evidence type="ECO:0000256" key="2">
    <source>
        <dbReference type="ARBA" id="ARBA00008163"/>
    </source>
</evidence>
<accession>A0A1D8KBC0</accession>
<dbReference type="EMBL" id="CP017448">
    <property type="protein sequence ID" value="AOV18259.1"/>
    <property type="molecule type" value="Genomic_DNA"/>
</dbReference>
<evidence type="ECO:0000313" key="10">
    <source>
        <dbReference type="Proteomes" id="UP000095342"/>
    </source>
</evidence>
<sequence>MMRHPFTASVGAMAMLAVCVLPPSADAAGFAITEQNATGLGDAYAGATTGNGEASALYFNPAAMSDLSGTRLSTGVIYIAPTFTLSGGQSSVAGIGNITHGNEGGNAGESAWVPNLYLTHAVDARTHVGFGLSVPYGLATQYRDGWLGRYHALTSELQVINLNPAVSYRVNPRLSLGFGLDAQYASANLTSAVDSGSLCYGAAAQGQVPGGLATCNAYGLTPGNPQVDGLARVKGHDWALGWNLGLVFDLSADTRLGFAYRAAVDHTLKGQVTYGNIPALLAGNPQLADTGATAALDLPATASLGLSQRLDRRWTLSGDLTWTQWSRFSSLQVTKDNGQPDLLTTESWRDTLRYAVGLTFRQDARLTWRGGLAFDQTPVPDAQHRTARLPGSDRTWISLGMGYRASKQLSWDVGYTYVLFRNVRIDNTTEGAYQNTLTGQYRGNVNMLGAQANYRF</sequence>
<dbReference type="KEGG" id="aaeo:BJI67_15375"/>
<evidence type="ECO:0000313" key="9">
    <source>
        <dbReference type="EMBL" id="AOV18259.1"/>
    </source>
</evidence>
<dbReference type="SUPFAM" id="SSF56935">
    <property type="entry name" value="Porins"/>
    <property type="match status" value="1"/>
</dbReference>
<evidence type="ECO:0000256" key="5">
    <source>
        <dbReference type="ARBA" id="ARBA00022729"/>
    </source>
</evidence>
<keyword evidence="10" id="KW-1185">Reference proteome</keyword>
<keyword evidence="6" id="KW-0472">Membrane</keyword>
<keyword evidence="7" id="KW-0998">Cell outer membrane</keyword>
<protein>
    <recommendedName>
        <fullName evidence="11">Transporter</fullName>
    </recommendedName>
</protein>
<dbReference type="Gene3D" id="2.40.160.60">
    <property type="entry name" value="Outer membrane protein transport protein (OMPP1/FadL/TodX)"/>
    <property type="match status" value="1"/>
</dbReference>